<gene>
    <name evidence="1" type="ORF">LMG28688_07211</name>
</gene>
<dbReference type="EMBL" id="CADIKL010000083">
    <property type="protein sequence ID" value="CAB3810273.1"/>
    <property type="molecule type" value="Genomic_DNA"/>
</dbReference>
<reference evidence="1 2" key="1">
    <citation type="submission" date="2020-04" db="EMBL/GenBank/DDBJ databases">
        <authorList>
            <person name="De Canck E."/>
        </authorList>
    </citation>
    <scope>NUCLEOTIDE SEQUENCE [LARGE SCALE GENOMIC DNA]</scope>
    <source>
        <strain evidence="1 2">LMG 28688</strain>
    </source>
</reference>
<organism evidence="1 2">
    <name type="scientific">Paraburkholderia caffeinitolerans</name>
    <dbReference type="NCBI Taxonomy" id="1723730"/>
    <lineage>
        <taxon>Bacteria</taxon>
        <taxon>Pseudomonadati</taxon>
        <taxon>Pseudomonadota</taxon>
        <taxon>Betaproteobacteria</taxon>
        <taxon>Burkholderiales</taxon>
        <taxon>Burkholderiaceae</taxon>
        <taxon>Paraburkholderia</taxon>
    </lineage>
</organism>
<dbReference type="InterPro" id="IPR048061">
    <property type="entry name" value="GmtX-like"/>
</dbReference>
<evidence type="ECO:0000313" key="1">
    <source>
        <dbReference type="EMBL" id="CAB3810273.1"/>
    </source>
</evidence>
<dbReference type="Proteomes" id="UP000494119">
    <property type="component" value="Unassembled WGS sequence"/>
</dbReference>
<dbReference type="NCBIfam" id="NF040692">
    <property type="entry name" value="recomb_assoc"/>
    <property type="match status" value="1"/>
</dbReference>
<evidence type="ECO:0000313" key="2">
    <source>
        <dbReference type="Proteomes" id="UP000494119"/>
    </source>
</evidence>
<name>A0A6J5H3S4_9BURK</name>
<protein>
    <submittedName>
        <fullName evidence="1">Uncharacterized protein</fullName>
    </submittedName>
</protein>
<accession>A0A6J5H3S4</accession>
<dbReference type="AlphaFoldDB" id="A0A6J5H3S4"/>
<keyword evidence="2" id="KW-1185">Reference proteome</keyword>
<proteinExistence type="predicted"/>
<sequence>MLLRIPDPAVRAVFGAIVAERNRLRSEINLLKSQAEIVIDRRGWNGHTVPAVGGSTTRQAPASAILTAMEAEAVRKAISPQFLMDEGWREGQRGEIVNDRGRVLFDIGFVPALKKLTRAC</sequence>